<keyword evidence="3" id="KW-1185">Reference proteome</keyword>
<evidence type="ECO:0000256" key="1">
    <source>
        <dbReference type="SAM" id="MobiDB-lite"/>
    </source>
</evidence>
<organism evidence="2 3">
    <name type="scientific">Moraxella macacae 0408225</name>
    <dbReference type="NCBI Taxonomy" id="1230338"/>
    <lineage>
        <taxon>Bacteria</taxon>
        <taxon>Pseudomonadati</taxon>
        <taxon>Pseudomonadota</taxon>
        <taxon>Gammaproteobacteria</taxon>
        <taxon>Moraxellales</taxon>
        <taxon>Moraxellaceae</taxon>
        <taxon>Moraxella</taxon>
    </lineage>
</organism>
<dbReference type="Proteomes" id="UP000023795">
    <property type="component" value="Unassembled WGS sequence"/>
</dbReference>
<dbReference type="RefSeq" id="WP_009501202.1">
    <property type="nucleotide sequence ID" value="NZ_ANIN01000001.1"/>
</dbReference>
<feature type="compositionally biased region" description="Low complexity" evidence="1">
    <location>
        <begin position="1"/>
        <end position="16"/>
    </location>
</feature>
<evidence type="ECO:0000313" key="3">
    <source>
        <dbReference type="Proteomes" id="UP000023795"/>
    </source>
</evidence>
<accession>L2F7R6</accession>
<protein>
    <recommendedName>
        <fullName evidence="4">EcsC family protein</fullName>
    </recommendedName>
</protein>
<sequence length="355" mass="40600">MKSNNPSDNNTSNTSNFQPTNKLGNLIRVNLEKLGKNIHKINKNNPLQQNHLVDLDLDKFYYHHQTSNDPNHYKRTKNVFDQQIPKLSKRLFRLSKIGKYSLLLDKIAPKNSLEKLLHLSLNRLATTAQAWANFDLNHDDRFHDKLDASERHALAYAIANQNRTLATIGGISNATGLIGIFIDTLWLLLVSLRSIFQIAKIYNKPLTGKVGVLIAFEILSHIDLQKLQEKQTLLAGLGILDIMADNSFEQYQRLQKHQFQHIKNNRNNNDHLSTEHDEDQLNLYQNLKQFEEIAKQLNIDLQNFNLAFLHRLLPLTAVTIGSAYNSMIIEEMLQVALRIFAPTPKITNTADATTI</sequence>
<reference evidence="2 3" key="1">
    <citation type="journal article" date="2013" name="Genome Announc.">
        <title>Genome Sequence of Moraxella macacae 0408225, a Novel Bacterial Species Isolated from a Cynomolgus Macaque with Epistaxis.</title>
        <authorList>
            <person name="Ladner J.T."/>
            <person name="Whitehouse C.A."/>
            <person name="Koroleva G.I."/>
            <person name="Palacios G.F."/>
        </authorList>
    </citation>
    <scope>NUCLEOTIDE SEQUENCE [LARGE SCALE GENOMIC DNA]</scope>
    <source>
        <strain evidence="2 3">0408225</strain>
    </source>
</reference>
<dbReference type="eggNOG" id="COG0667">
    <property type="taxonomic scope" value="Bacteria"/>
</dbReference>
<gene>
    <name evidence="2" type="ORF">MOMA_00400</name>
</gene>
<dbReference type="AlphaFoldDB" id="L2F7R6"/>
<dbReference type="PATRIC" id="fig|1230338.3.peg.79"/>
<name>L2F7R6_9GAMM</name>
<evidence type="ECO:0000313" key="2">
    <source>
        <dbReference type="EMBL" id="ELA08826.1"/>
    </source>
</evidence>
<dbReference type="STRING" id="1230338.MOMA_00400"/>
<proteinExistence type="predicted"/>
<evidence type="ECO:0008006" key="4">
    <source>
        <dbReference type="Google" id="ProtNLM"/>
    </source>
</evidence>
<feature type="region of interest" description="Disordered" evidence="1">
    <location>
        <begin position="1"/>
        <end position="21"/>
    </location>
</feature>
<comment type="caution">
    <text evidence="2">The sequence shown here is derived from an EMBL/GenBank/DDBJ whole genome shotgun (WGS) entry which is preliminary data.</text>
</comment>
<dbReference type="EMBL" id="ANIN01000001">
    <property type="protein sequence ID" value="ELA08826.1"/>
    <property type="molecule type" value="Genomic_DNA"/>
</dbReference>
<dbReference type="OrthoDB" id="6655750at2"/>